<evidence type="ECO:0000259" key="1">
    <source>
        <dbReference type="Pfam" id="PF03358"/>
    </source>
</evidence>
<proteinExistence type="predicted"/>
<dbReference type="RefSeq" id="WP_428834625.1">
    <property type="nucleotide sequence ID" value="NZ_BAAAMU010000094.1"/>
</dbReference>
<dbReference type="Pfam" id="PF03358">
    <property type="entry name" value="FMN_red"/>
    <property type="match status" value="1"/>
</dbReference>
<dbReference type="InterPro" id="IPR029039">
    <property type="entry name" value="Flavoprotein-like_sf"/>
</dbReference>
<evidence type="ECO:0000313" key="3">
    <source>
        <dbReference type="Proteomes" id="UP001500064"/>
    </source>
</evidence>
<comment type="caution">
    <text evidence="2">The sequence shown here is derived from an EMBL/GenBank/DDBJ whole genome shotgun (WGS) entry which is preliminary data.</text>
</comment>
<gene>
    <name evidence="2" type="ORF">GCM10009733_082720</name>
</gene>
<reference evidence="3" key="1">
    <citation type="journal article" date="2019" name="Int. J. Syst. Evol. Microbiol.">
        <title>The Global Catalogue of Microorganisms (GCM) 10K type strain sequencing project: providing services to taxonomists for standard genome sequencing and annotation.</title>
        <authorList>
            <consortium name="The Broad Institute Genomics Platform"/>
            <consortium name="The Broad Institute Genome Sequencing Center for Infectious Disease"/>
            <person name="Wu L."/>
            <person name="Ma J."/>
        </authorList>
    </citation>
    <scope>NUCLEOTIDE SEQUENCE [LARGE SCALE GENOMIC DNA]</scope>
    <source>
        <strain evidence="3">JCM 13929</strain>
    </source>
</reference>
<evidence type="ECO:0000313" key="2">
    <source>
        <dbReference type="EMBL" id="GAA1673033.1"/>
    </source>
</evidence>
<dbReference type="EMBL" id="BAAAMU010000094">
    <property type="protein sequence ID" value="GAA1673033.1"/>
    <property type="molecule type" value="Genomic_DNA"/>
</dbReference>
<accession>A0ABP4SHH9</accession>
<dbReference type="InterPro" id="IPR005025">
    <property type="entry name" value="FMN_Rdtase-like_dom"/>
</dbReference>
<sequence>MPAEEPSRPVALSARVSDPSTTRMLAGRTMTAVMDRLRADGQEVTASFVDLAGMAADIGRSLVSADPTVTVQRAVELVGMADGLIVATPVHKAGSAACSSRSRTCPTTT</sequence>
<dbReference type="Proteomes" id="UP001500064">
    <property type="component" value="Unassembled WGS sequence"/>
</dbReference>
<dbReference type="SUPFAM" id="SSF52218">
    <property type="entry name" value="Flavoproteins"/>
    <property type="match status" value="1"/>
</dbReference>
<organism evidence="2 3">
    <name type="scientific">Nonomuraea maheshkhaliensis</name>
    <dbReference type="NCBI Taxonomy" id="419590"/>
    <lineage>
        <taxon>Bacteria</taxon>
        <taxon>Bacillati</taxon>
        <taxon>Actinomycetota</taxon>
        <taxon>Actinomycetes</taxon>
        <taxon>Streptosporangiales</taxon>
        <taxon>Streptosporangiaceae</taxon>
        <taxon>Nonomuraea</taxon>
    </lineage>
</organism>
<dbReference type="Gene3D" id="3.40.50.360">
    <property type="match status" value="1"/>
</dbReference>
<protein>
    <recommendedName>
        <fullName evidence="1">NADPH-dependent FMN reductase-like domain-containing protein</fullName>
    </recommendedName>
</protein>
<name>A0ABP4SHH9_9ACTN</name>
<feature type="domain" description="NADPH-dependent FMN reductase-like" evidence="1">
    <location>
        <begin position="10"/>
        <end position="96"/>
    </location>
</feature>
<keyword evidence="3" id="KW-1185">Reference proteome</keyword>